<dbReference type="InterPro" id="IPR013325">
    <property type="entry name" value="RNA_pol_sigma_r2"/>
</dbReference>
<dbReference type="InterPro" id="IPR036388">
    <property type="entry name" value="WH-like_DNA-bd_sf"/>
</dbReference>
<organism evidence="7 8">
    <name type="scientific">Stieleria varia</name>
    <dbReference type="NCBI Taxonomy" id="2528005"/>
    <lineage>
        <taxon>Bacteria</taxon>
        <taxon>Pseudomonadati</taxon>
        <taxon>Planctomycetota</taxon>
        <taxon>Planctomycetia</taxon>
        <taxon>Pirellulales</taxon>
        <taxon>Pirellulaceae</taxon>
        <taxon>Stieleria</taxon>
    </lineage>
</organism>
<gene>
    <name evidence="7" type="primary">sigG</name>
    <name evidence="7" type="ORF">Pla52n_43430</name>
</gene>
<dbReference type="Gene3D" id="1.10.10.10">
    <property type="entry name" value="Winged helix-like DNA-binding domain superfamily/Winged helix DNA-binding domain"/>
    <property type="match status" value="1"/>
</dbReference>
<keyword evidence="3" id="KW-0731">Sigma factor</keyword>
<dbReference type="InterPro" id="IPR039425">
    <property type="entry name" value="RNA_pol_sigma-70-like"/>
</dbReference>
<protein>
    <submittedName>
        <fullName evidence="7">ECF RNA polymerase sigma factor SigG</fullName>
    </submittedName>
</protein>
<dbReference type="PANTHER" id="PTHR43133:SF8">
    <property type="entry name" value="RNA POLYMERASE SIGMA FACTOR HI_1459-RELATED"/>
    <property type="match status" value="1"/>
</dbReference>
<dbReference type="SUPFAM" id="SSF88659">
    <property type="entry name" value="Sigma3 and sigma4 domains of RNA polymerase sigma factors"/>
    <property type="match status" value="1"/>
</dbReference>
<proteinExistence type="inferred from homology"/>
<dbReference type="InterPro" id="IPR014284">
    <property type="entry name" value="RNA_pol_sigma-70_dom"/>
</dbReference>
<dbReference type="Proteomes" id="UP000320176">
    <property type="component" value="Unassembled WGS sequence"/>
</dbReference>
<dbReference type="EMBL" id="SJPN01000005">
    <property type="protein sequence ID" value="TWU00973.1"/>
    <property type="molecule type" value="Genomic_DNA"/>
</dbReference>
<reference evidence="7 8" key="1">
    <citation type="submission" date="2019-02" db="EMBL/GenBank/DDBJ databases">
        <title>Deep-cultivation of Planctomycetes and their phenomic and genomic characterization uncovers novel biology.</title>
        <authorList>
            <person name="Wiegand S."/>
            <person name="Jogler M."/>
            <person name="Boedeker C."/>
            <person name="Pinto D."/>
            <person name="Vollmers J."/>
            <person name="Rivas-Marin E."/>
            <person name="Kohn T."/>
            <person name="Peeters S.H."/>
            <person name="Heuer A."/>
            <person name="Rast P."/>
            <person name="Oberbeckmann S."/>
            <person name="Bunk B."/>
            <person name="Jeske O."/>
            <person name="Meyerdierks A."/>
            <person name="Storesund J.E."/>
            <person name="Kallscheuer N."/>
            <person name="Luecker S."/>
            <person name="Lage O.M."/>
            <person name="Pohl T."/>
            <person name="Merkel B.J."/>
            <person name="Hornburger P."/>
            <person name="Mueller R.-W."/>
            <person name="Bruemmer F."/>
            <person name="Labrenz M."/>
            <person name="Spormann A.M."/>
            <person name="Op Den Camp H."/>
            <person name="Overmann J."/>
            <person name="Amann R."/>
            <person name="Jetten M.S.M."/>
            <person name="Mascher T."/>
            <person name="Medema M.H."/>
            <person name="Devos D.P."/>
            <person name="Kaster A.-K."/>
            <person name="Ovreas L."/>
            <person name="Rohde M."/>
            <person name="Galperin M.Y."/>
            <person name="Jogler C."/>
        </authorList>
    </citation>
    <scope>NUCLEOTIDE SEQUENCE [LARGE SCALE GENOMIC DNA]</scope>
    <source>
        <strain evidence="7 8">Pla52n</strain>
    </source>
</reference>
<dbReference type="AlphaFoldDB" id="A0A5C6ALR3"/>
<keyword evidence="4" id="KW-0238">DNA-binding</keyword>
<dbReference type="PANTHER" id="PTHR43133">
    <property type="entry name" value="RNA POLYMERASE ECF-TYPE SIGMA FACTO"/>
    <property type="match status" value="1"/>
</dbReference>
<dbReference type="RefSeq" id="WP_146521499.1">
    <property type="nucleotide sequence ID" value="NZ_CP151726.1"/>
</dbReference>
<dbReference type="GO" id="GO:0016987">
    <property type="term" value="F:sigma factor activity"/>
    <property type="evidence" value="ECO:0007669"/>
    <property type="project" value="UniProtKB-KW"/>
</dbReference>
<comment type="caution">
    <text evidence="7">The sequence shown here is derived from an EMBL/GenBank/DDBJ whole genome shotgun (WGS) entry which is preliminary data.</text>
</comment>
<dbReference type="InterPro" id="IPR013249">
    <property type="entry name" value="RNA_pol_sigma70_r4_t2"/>
</dbReference>
<dbReference type="OrthoDB" id="265297at2"/>
<dbReference type="GO" id="GO:0003677">
    <property type="term" value="F:DNA binding"/>
    <property type="evidence" value="ECO:0007669"/>
    <property type="project" value="UniProtKB-KW"/>
</dbReference>
<sequence length="195" mass="22121">MNSSEDSYIAESSLRQTWSIGPLRPWLLLLAERHMPADLRGKVDPSDLVQQALLDAWRGQTGFRGSTHAERLAWLRVILTRTMMRQRRDCLATEKRGMGREKTLQAAVDRDSIQLEQLAVGKEPDPQSVADRAEQTLRLAATLEKLSPEHRTVLTLRHIDGLSHDEIAERMGKTSAAVRMLWIRALEKLKQLHGS</sequence>
<evidence type="ECO:0000256" key="3">
    <source>
        <dbReference type="ARBA" id="ARBA00023082"/>
    </source>
</evidence>
<keyword evidence="5" id="KW-0804">Transcription</keyword>
<keyword evidence="8" id="KW-1185">Reference proteome</keyword>
<dbReference type="InterPro" id="IPR013324">
    <property type="entry name" value="RNA_pol_sigma_r3/r4-like"/>
</dbReference>
<dbReference type="CDD" id="cd06171">
    <property type="entry name" value="Sigma70_r4"/>
    <property type="match status" value="1"/>
</dbReference>
<feature type="domain" description="RNA polymerase sigma factor 70 region 4 type 2" evidence="6">
    <location>
        <begin position="138"/>
        <end position="189"/>
    </location>
</feature>
<accession>A0A5C6ALR3</accession>
<dbReference type="SUPFAM" id="SSF88946">
    <property type="entry name" value="Sigma2 domain of RNA polymerase sigma factors"/>
    <property type="match status" value="1"/>
</dbReference>
<comment type="similarity">
    <text evidence="1">Belongs to the sigma-70 factor family. ECF subfamily.</text>
</comment>
<dbReference type="GO" id="GO:0006352">
    <property type="term" value="P:DNA-templated transcription initiation"/>
    <property type="evidence" value="ECO:0007669"/>
    <property type="project" value="InterPro"/>
</dbReference>
<dbReference type="Gene3D" id="1.10.1740.10">
    <property type="match status" value="1"/>
</dbReference>
<evidence type="ECO:0000313" key="7">
    <source>
        <dbReference type="EMBL" id="TWU00973.1"/>
    </source>
</evidence>
<evidence type="ECO:0000256" key="2">
    <source>
        <dbReference type="ARBA" id="ARBA00023015"/>
    </source>
</evidence>
<evidence type="ECO:0000259" key="6">
    <source>
        <dbReference type="Pfam" id="PF08281"/>
    </source>
</evidence>
<evidence type="ECO:0000313" key="8">
    <source>
        <dbReference type="Proteomes" id="UP000320176"/>
    </source>
</evidence>
<keyword evidence="2" id="KW-0805">Transcription regulation</keyword>
<evidence type="ECO:0000256" key="5">
    <source>
        <dbReference type="ARBA" id="ARBA00023163"/>
    </source>
</evidence>
<dbReference type="Pfam" id="PF08281">
    <property type="entry name" value="Sigma70_r4_2"/>
    <property type="match status" value="1"/>
</dbReference>
<evidence type="ECO:0000256" key="1">
    <source>
        <dbReference type="ARBA" id="ARBA00010641"/>
    </source>
</evidence>
<evidence type="ECO:0000256" key="4">
    <source>
        <dbReference type="ARBA" id="ARBA00023125"/>
    </source>
</evidence>
<dbReference type="NCBIfam" id="TIGR02937">
    <property type="entry name" value="sigma70-ECF"/>
    <property type="match status" value="1"/>
</dbReference>
<name>A0A5C6ALR3_9BACT</name>